<dbReference type="EMBL" id="JBJVNI010000005">
    <property type="protein sequence ID" value="MFM9609089.1"/>
    <property type="molecule type" value="Genomic_DNA"/>
</dbReference>
<gene>
    <name evidence="2" type="ORF">ACKI18_10215</name>
</gene>
<feature type="region of interest" description="Disordered" evidence="1">
    <location>
        <begin position="1"/>
        <end position="22"/>
    </location>
</feature>
<sequence>MTSTDSLAGLGRPTAGRESEDPGVAFAVEGGVRPFHACGLTTLTLYVVG</sequence>
<keyword evidence="3" id="KW-1185">Reference proteome</keyword>
<comment type="caution">
    <text evidence="2">The sequence shown here is derived from an EMBL/GenBank/DDBJ whole genome shotgun (WGS) entry which is preliminary data.</text>
</comment>
<proteinExistence type="predicted"/>
<dbReference type="RefSeq" id="WP_409121000.1">
    <property type="nucleotide sequence ID" value="NZ_JBJVNI010000005.1"/>
</dbReference>
<reference evidence="2 3" key="1">
    <citation type="submission" date="2024-12" db="EMBL/GenBank/DDBJ databases">
        <title>Forecasting of Potato common scab and diversities of Pathogenic streptomyces spp. in china.</title>
        <authorList>
            <person name="Handique U."/>
            <person name="Wu J."/>
        </authorList>
    </citation>
    <scope>NUCLEOTIDE SEQUENCE [LARGE SCALE GENOMIC DNA]</scope>
    <source>
        <strain evidence="2 3">ZRIMU1530</strain>
    </source>
</reference>
<evidence type="ECO:0000313" key="2">
    <source>
        <dbReference type="EMBL" id="MFM9609089.1"/>
    </source>
</evidence>
<evidence type="ECO:0000313" key="3">
    <source>
        <dbReference type="Proteomes" id="UP001631957"/>
    </source>
</evidence>
<dbReference type="Proteomes" id="UP001631957">
    <property type="component" value="Unassembled WGS sequence"/>
</dbReference>
<organism evidence="2 3">
    <name type="scientific">Streptomyces niveiscabiei</name>
    <dbReference type="NCBI Taxonomy" id="164115"/>
    <lineage>
        <taxon>Bacteria</taxon>
        <taxon>Bacillati</taxon>
        <taxon>Actinomycetota</taxon>
        <taxon>Actinomycetes</taxon>
        <taxon>Kitasatosporales</taxon>
        <taxon>Streptomycetaceae</taxon>
        <taxon>Streptomyces</taxon>
    </lineage>
</organism>
<protein>
    <submittedName>
        <fullName evidence="2">Uncharacterized protein</fullName>
    </submittedName>
</protein>
<accession>A0ABW9HLZ1</accession>
<name>A0ABW9HLZ1_9ACTN</name>
<evidence type="ECO:0000256" key="1">
    <source>
        <dbReference type="SAM" id="MobiDB-lite"/>
    </source>
</evidence>